<evidence type="ECO:0000256" key="1">
    <source>
        <dbReference type="SAM" id="MobiDB-lite"/>
    </source>
</evidence>
<sequence length="132" mass="14469">MGGRGATSSYSEVNTQNREEEHLSKKPIETTLSSKPTTEKESRLEQLCLFGPQNISNGPGKKSFGGNMLNMTVNLQSISIVQALVETATTLVPEPLVTHNKGEAGSNIQSGFSFIFGTTEIFHDQKKQKRRN</sequence>
<keyword evidence="3" id="KW-1185">Reference proteome</keyword>
<evidence type="ECO:0000313" key="2">
    <source>
        <dbReference type="EMBL" id="PON57893.1"/>
    </source>
</evidence>
<feature type="region of interest" description="Disordered" evidence="1">
    <location>
        <begin position="1"/>
        <end position="43"/>
    </location>
</feature>
<evidence type="ECO:0000313" key="3">
    <source>
        <dbReference type="Proteomes" id="UP000237000"/>
    </source>
</evidence>
<reference evidence="3" key="1">
    <citation type="submission" date="2016-06" db="EMBL/GenBank/DDBJ databases">
        <title>Parallel loss of symbiosis genes in relatives of nitrogen-fixing non-legume Parasponia.</title>
        <authorList>
            <person name="Van Velzen R."/>
            <person name="Holmer R."/>
            <person name="Bu F."/>
            <person name="Rutten L."/>
            <person name="Van Zeijl A."/>
            <person name="Liu W."/>
            <person name="Santuari L."/>
            <person name="Cao Q."/>
            <person name="Sharma T."/>
            <person name="Shen D."/>
            <person name="Roswanjaya Y."/>
            <person name="Wardhani T."/>
            <person name="Kalhor M.S."/>
            <person name="Jansen J."/>
            <person name="Van den Hoogen J."/>
            <person name="Gungor B."/>
            <person name="Hartog M."/>
            <person name="Hontelez J."/>
            <person name="Verver J."/>
            <person name="Yang W.-C."/>
            <person name="Schijlen E."/>
            <person name="Repin R."/>
            <person name="Schilthuizen M."/>
            <person name="Schranz E."/>
            <person name="Heidstra R."/>
            <person name="Miyata K."/>
            <person name="Fedorova E."/>
            <person name="Kohlen W."/>
            <person name="Bisseling T."/>
            <person name="Smit S."/>
            <person name="Geurts R."/>
        </authorList>
    </citation>
    <scope>NUCLEOTIDE SEQUENCE [LARGE SCALE GENOMIC DNA]</scope>
    <source>
        <strain evidence="3">cv. RG33-2</strain>
    </source>
</reference>
<feature type="compositionally biased region" description="Basic and acidic residues" evidence="1">
    <location>
        <begin position="17"/>
        <end position="28"/>
    </location>
</feature>
<dbReference type="EMBL" id="JXTC01000392">
    <property type="protein sequence ID" value="PON57893.1"/>
    <property type="molecule type" value="Genomic_DNA"/>
</dbReference>
<proteinExistence type="predicted"/>
<comment type="caution">
    <text evidence="2">The sequence shown here is derived from an EMBL/GenBank/DDBJ whole genome shotgun (WGS) entry which is preliminary data.</text>
</comment>
<accession>A0A2P5CA20</accession>
<dbReference type="Proteomes" id="UP000237000">
    <property type="component" value="Unassembled WGS sequence"/>
</dbReference>
<feature type="compositionally biased region" description="Polar residues" evidence="1">
    <location>
        <begin position="1"/>
        <end position="16"/>
    </location>
</feature>
<protein>
    <submittedName>
        <fullName evidence="2">Uncharacterized protein</fullName>
    </submittedName>
</protein>
<dbReference type="AlphaFoldDB" id="A0A2P5CA20"/>
<organism evidence="2 3">
    <name type="scientific">Trema orientale</name>
    <name type="common">Charcoal tree</name>
    <name type="synonym">Celtis orientalis</name>
    <dbReference type="NCBI Taxonomy" id="63057"/>
    <lineage>
        <taxon>Eukaryota</taxon>
        <taxon>Viridiplantae</taxon>
        <taxon>Streptophyta</taxon>
        <taxon>Embryophyta</taxon>
        <taxon>Tracheophyta</taxon>
        <taxon>Spermatophyta</taxon>
        <taxon>Magnoliopsida</taxon>
        <taxon>eudicotyledons</taxon>
        <taxon>Gunneridae</taxon>
        <taxon>Pentapetalae</taxon>
        <taxon>rosids</taxon>
        <taxon>fabids</taxon>
        <taxon>Rosales</taxon>
        <taxon>Cannabaceae</taxon>
        <taxon>Trema</taxon>
    </lineage>
</organism>
<gene>
    <name evidence="2" type="ORF">TorRG33x02_292560</name>
</gene>
<name>A0A2P5CA20_TREOI</name>
<dbReference type="InParanoid" id="A0A2P5CA20"/>